<accession>A0A433U8R8</accession>
<gene>
    <name evidence="2" type="ORF">EGW08_002078</name>
</gene>
<sequence>MAFVATQFEDDGLPHLGAIDQLDQLWKRGVASAGNPSEASAQTCVNEESQSSGSSMAEQNAANNGGVPPQAVDLEATPDLELKIRIVYADSRVKNMEGSLNPTRTVQQLKARLATQLNMQPHLMDMHWSKQLTDGKLTEPRQLDNNRNLMHYEVETDDTIILTQLAGN</sequence>
<comment type="caution">
    <text evidence="2">The sequence shown here is derived from an EMBL/GenBank/DDBJ whole genome shotgun (WGS) entry which is preliminary data.</text>
</comment>
<dbReference type="OrthoDB" id="6139688at2759"/>
<evidence type="ECO:0008006" key="4">
    <source>
        <dbReference type="Google" id="ProtNLM"/>
    </source>
</evidence>
<proteinExistence type="predicted"/>
<dbReference type="CDD" id="cd17039">
    <property type="entry name" value="Ubl_ubiquitin_like"/>
    <property type="match status" value="1"/>
</dbReference>
<dbReference type="EMBL" id="RQTK01000038">
    <property type="protein sequence ID" value="RUS90199.1"/>
    <property type="molecule type" value="Genomic_DNA"/>
</dbReference>
<name>A0A433U8R8_ELYCH</name>
<dbReference type="AlphaFoldDB" id="A0A433U8R8"/>
<dbReference type="SUPFAM" id="SSF54236">
    <property type="entry name" value="Ubiquitin-like"/>
    <property type="match status" value="1"/>
</dbReference>
<protein>
    <recommendedName>
        <fullName evidence="4">Ubiquitin-like domain-containing protein</fullName>
    </recommendedName>
</protein>
<dbReference type="Gene3D" id="3.10.20.90">
    <property type="entry name" value="Phosphatidylinositol 3-kinase Catalytic Subunit, Chain A, domain 1"/>
    <property type="match status" value="1"/>
</dbReference>
<dbReference type="InterPro" id="IPR029071">
    <property type="entry name" value="Ubiquitin-like_domsf"/>
</dbReference>
<dbReference type="Proteomes" id="UP000271974">
    <property type="component" value="Unassembled WGS sequence"/>
</dbReference>
<evidence type="ECO:0000313" key="3">
    <source>
        <dbReference type="Proteomes" id="UP000271974"/>
    </source>
</evidence>
<evidence type="ECO:0000256" key="1">
    <source>
        <dbReference type="SAM" id="MobiDB-lite"/>
    </source>
</evidence>
<keyword evidence="3" id="KW-1185">Reference proteome</keyword>
<reference evidence="2 3" key="1">
    <citation type="submission" date="2019-01" db="EMBL/GenBank/DDBJ databases">
        <title>A draft genome assembly of the solar-powered sea slug Elysia chlorotica.</title>
        <authorList>
            <person name="Cai H."/>
            <person name="Li Q."/>
            <person name="Fang X."/>
            <person name="Li J."/>
            <person name="Curtis N.E."/>
            <person name="Altenburger A."/>
            <person name="Shibata T."/>
            <person name="Feng M."/>
            <person name="Maeda T."/>
            <person name="Schwartz J.A."/>
            <person name="Shigenobu S."/>
            <person name="Lundholm N."/>
            <person name="Nishiyama T."/>
            <person name="Yang H."/>
            <person name="Hasebe M."/>
            <person name="Li S."/>
            <person name="Pierce S.K."/>
            <person name="Wang J."/>
        </authorList>
    </citation>
    <scope>NUCLEOTIDE SEQUENCE [LARGE SCALE GENOMIC DNA]</scope>
    <source>
        <strain evidence="2">EC2010</strain>
        <tissue evidence="2">Whole organism of an adult</tissue>
    </source>
</reference>
<feature type="region of interest" description="Disordered" evidence="1">
    <location>
        <begin position="33"/>
        <end position="72"/>
    </location>
</feature>
<evidence type="ECO:0000313" key="2">
    <source>
        <dbReference type="EMBL" id="RUS90199.1"/>
    </source>
</evidence>
<organism evidence="2 3">
    <name type="scientific">Elysia chlorotica</name>
    <name type="common">Eastern emerald elysia</name>
    <name type="synonym">Sea slug</name>
    <dbReference type="NCBI Taxonomy" id="188477"/>
    <lineage>
        <taxon>Eukaryota</taxon>
        <taxon>Metazoa</taxon>
        <taxon>Spiralia</taxon>
        <taxon>Lophotrochozoa</taxon>
        <taxon>Mollusca</taxon>
        <taxon>Gastropoda</taxon>
        <taxon>Heterobranchia</taxon>
        <taxon>Euthyneura</taxon>
        <taxon>Panpulmonata</taxon>
        <taxon>Sacoglossa</taxon>
        <taxon>Placobranchoidea</taxon>
        <taxon>Plakobranchidae</taxon>
        <taxon>Elysia</taxon>
    </lineage>
</organism>
<feature type="compositionally biased region" description="Polar residues" evidence="1">
    <location>
        <begin position="34"/>
        <end position="63"/>
    </location>
</feature>